<dbReference type="SUPFAM" id="SSF53474">
    <property type="entry name" value="alpha/beta-Hydrolases"/>
    <property type="match status" value="1"/>
</dbReference>
<protein>
    <recommendedName>
        <fullName evidence="3">Dipeptidyl-peptidase V</fullName>
    </recommendedName>
</protein>
<feature type="domain" description="Peptidase S9 prolyl oligopeptidase catalytic" evidence="4">
    <location>
        <begin position="482"/>
        <end position="681"/>
    </location>
</feature>
<dbReference type="Pfam" id="PF00326">
    <property type="entry name" value="Peptidase_S9"/>
    <property type="match status" value="1"/>
</dbReference>
<dbReference type="Gene3D" id="2.120.10.30">
    <property type="entry name" value="TolB, C-terminal domain"/>
    <property type="match status" value="1"/>
</dbReference>
<proteinExistence type="inferred from homology"/>
<evidence type="ECO:0000313" key="6">
    <source>
        <dbReference type="Proteomes" id="UP001251528"/>
    </source>
</evidence>
<evidence type="ECO:0000256" key="2">
    <source>
        <dbReference type="ARBA" id="ARBA00022801"/>
    </source>
</evidence>
<dbReference type="InterPro" id="IPR011042">
    <property type="entry name" value="6-blade_b-propeller_TolB-like"/>
</dbReference>
<dbReference type="InterPro" id="IPR001375">
    <property type="entry name" value="Peptidase_S9_cat"/>
</dbReference>
<evidence type="ECO:0000256" key="3">
    <source>
        <dbReference type="ARBA" id="ARBA00032829"/>
    </source>
</evidence>
<sequence>MLDIFARLDSATPQPSAVNQRDVRDTELWRELSKHFQNLHGPAFGSVSDAADTELSPDGQTVSFTGTIWKTLEDGSPSKRICLTNATTGKTEVITYGPNNDQQAKWSPMGRNLAFLSDRMTKGTFHLYLLNPGHLGEAKPVHLPSGYTAEFAAWSPTGEHILISTAGLDADQAGGSGSGTLGSADGSQLPAWMPSVEPDAQKKLRRTIFVYDLAKGEIRPLSRCMLNIWEAAWCGPTRIIAIASEDPTESSWYESTVELIDASTGDSETIYTSAVQLALPSASPSGSHAAFVEGLFSDRGVVAGTPILFDVEARTSCCLHTGGVDASQLSWIDDQTLFFIGLRGLYAVAGRINTGRNQPDELWTTGDSLGLRYPQASQIVDECFAVARSSWTRYPELGLVRSSSYQTLASFDHDGASYLRSVCGPVEEISWPSQDGLEIQGFLCLPKSAELKKPLPLVLHVHGGPVWAFTNAWQLKYPFVPLLVAHGYAVLSANPRGSRGRGDDFANRVRGDMGGRDVQDLLSGIDTLVKKGTVDPKRLGVIGGSYGGFMSAWLITQTKRFAASIAMAPTTDWLSQHTTSNIPAFDRIMLQDDPYSPVKGQYYDRSPLRFVRNCATPLLQLVGSEDRCTPPSQALQFHNALLEHGVESTLVTYPGEGHGVRKFPAVIDYCYRILSWFHKHMPAEL</sequence>
<comment type="caution">
    <text evidence="5">The sequence shown here is derived from an EMBL/GenBank/DDBJ whole genome shotgun (WGS) entry which is preliminary data.</text>
</comment>
<gene>
    <name evidence="5" type="ORF">QQS21_007330</name>
</gene>
<evidence type="ECO:0000259" key="4">
    <source>
        <dbReference type="Pfam" id="PF00326"/>
    </source>
</evidence>
<dbReference type="PANTHER" id="PTHR42776:SF27">
    <property type="entry name" value="DIPEPTIDYL PEPTIDASE FAMILY MEMBER 6"/>
    <property type="match status" value="1"/>
</dbReference>
<organism evidence="5 6">
    <name type="scientific">Conoideocrella luteorostrata</name>
    <dbReference type="NCBI Taxonomy" id="1105319"/>
    <lineage>
        <taxon>Eukaryota</taxon>
        <taxon>Fungi</taxon>
        <taxon>Dikarya</taxon>
        <taxon>Ascomycota</taxon>
        <taxon>Pezizomycotina</taxon>
        <taxon>Sordariomycetes</taxon>
        <taxon>Hypocreomycetidae</taxon>
        <taxon>Hypocreales</taxon>
        <taxon>Clavicipitaceae</taxon>
        <taxon>Conoideocrella</taxon>
    </lineage>
</organism>
<evidence type="ECO:0000313" key="5">
    <source>
        <dbReference type="EMBL" id="KAK2594972.1"/>
    </source>
</evidence>
<dbReference type="EMBL" id="JASWJB010000148">
    <property type="protein sequence ID" value="KAK2594972.1"/>
    <property type="molecule type" value="Genomic_DNA"/>
</dbReference>
<dbReference type="InterPro" id="IPR029058">
    <property type="entry name" value="AB_hydrolase_fold"/>
</dbReference>
<name>A0AAJ0FSJ7_9HYPO</name>
<dbReference type="GO" id="GO:0006508">
    <property type="term" value="P:proteolysis"/>
    <property type="evidence" value="ECO:0007669"/>
    <property type="project" value="InterPro"/>
</dbReference>
<dbReference type="Proteomes" id="UP001251528">
    <property type="component" value="Unassembled WGS sequence"/>
</dbReference>
<dbReference type="AlphaFoldDB" id="A0AAJ0FSJ7"/>
<keyword evidence="6" id="KW-1185">Reference proteome</keyword>
<evidence type="ECO:0000256" key="1">
    <source>
        <dbReference type="ARBA" id="ARBA00010040"/>
    </source>
</evidence>
<dbReference type="SUPFAM" id="SSF82171">
    <property type="entry name" value="DPP6 N-terminal domain-like"/>
    <property type="match status" value="1"/>
</dbReference>
<keyword evidence="2" id="KW-0378">Hydrolase</keyword>
<reference evidence="5" key="1">
    <citation type="submission" date="2023-06" db="EMBL/GenBank/DDBJ databases">
        <title>Conoideocrella luteorostrata (Hypocreales: Clavicipitaceae), a potential biocontrol fungus for elongate hemlock scale in United States Christmas tree production areas.</title>
        <authorList>
            <person name="Barrett H."/>
            <person name="Lovett B."/>
            <person name="Macias A.M."/>
            <person name="Stajich J.E."/>
            <person name="Kasson M.T."/>
        </authorList>
    </citation>
    <scope>NUCLEOTIDE SEQUENCE</scope>
    <source>
        <strain evidence="5">ARSEF 14590</strain>
    </source>
</reference>
<dbReference type="PANTHER" id="PTHR42776">
    <property type="entry name" value="SERINE PEPTIDASE S9 FAMILY MEMBER"/>
    <property type="match status" value="1"/>
</dbReference>
<dbReference type="GO" id="GO:0004252">
    <property type="term" value="F:serine-type endopeptidase activity"/>
    <property type="evidence" value="ECO:0007669"/>
    <property type="project" value="TreeGrafter"/>
</dbReference>
<dbReference type="Gene3D" id="3.40.50.1820">
    <property type="entry name" value="alpha/beta hydrolase"/>
    <property type="match status" value="1"/>
</dbReference>
<comment type="similarity">
    <text evidence="1">Belongs to the peptidase S9C family.</text>
</comment>
<accession>A0AAJ0FSJ7</accession>